<sequence length="174" mass="19937">MYPSTESSGCFMANPMNRSSERSASLQKYLALHYQQTRIRDAVQRRFVSASPFLTPDSRNSSISSLSSSPGSPSSFPFSTHAISTIPEEVEEQEGIDDAEEEERKLDDINKQIKFTLTDLLNYDSTRNDSKFRAWVQSRLMDAEMELRRHRKRRVSIDRGCQEMVESIANSMEL</sequence>
<evidence type="ECO:0000313" key="2">
    <source>
        <dbReference type="EMBL" id="KAF2237353.1"/>
    </source>
</evidence>
<dbReference type="OrthoDB" id="4509729at2759"/>
<accession>A0A6A6HIJ3</accession>
<organism evidence="2 3">
    <name type="scientific">Viridothelium virens</name>
    <name type="common">Speckled blister lichen</name>
    <name type="synonym">Trypethelium virens</name>
    <dbReference type="NCBI Taxonomy" id="1048519"/>
    <lineage>
        <taxon>Eukaryota</taxon>
        <taxon>Fungi</taxon>
        <taxon>Dikarya</taxon>
        <taxon>Ascomycota</taxon>
        <taxon>Pezizomycotina</taxon>
        <taxon>Dothideomycetes</taxon>
        <taxon>Dothideomycetes incertae sedis</taxon>
        <taxon>Trypetheliales</taxon>
        <taxon>Trypetheliaceae</taxon>
        <taxon>Viridothelium</taxon>
    </lineage>
</organism>
<gene>
    <name evidence="2" type="ORF">EV356DRAFT_530080</name>
</gene>
<reference evidence="2" key="1">
    <citation type="journal article" date="2020" name="Stud. Mycol.">
        <title>101 Dothideomycetes genomes: a test case for predicting lifestyles and emergence of pathogens.</title>
        <authorList>
            <person name="Haridas S."/>
            <person name="Albert R."/>
            <person name="Binder M."/>
            <person name="Bloem J."/>
            <person name="Labutti K."/>
            <person name="Salamov A."/>
            <person name="Andreopoulos B."/>
            <person name="Baker S."/>
            <person name="Barry K."/>
            <person name="Bills G."/>
            <person name="Bluhm B."/>
            <person name="Cannon C."/>
            <person name="Castanera R."/>
            <person name="Culley D."/>
            <person name="Daum C."/>
            <person name="Ezra D."/>
            <person name="Gonzalez J."/>
            <person name="Henrissat B."/>
            <person name="Kuo A."/>
            <person name="Liang C."/>
            <person name="Lipzen A."/>
            <person name="Lutzoni F."/>
            <person name="Magnuson J."/>
            <person name="Mondo S."/>
            <person name="Nolan M."/>
            <person name="Ohm R."/>
            <person name="Pangilinan J."/>
            <person name="Park H.-J."/>
            <person name="Ramirez L."/>
            <person name="Alfaro M."/>
            <person name="Sun H."/>
            <person name="Tritt A."/>
            <person name="Yoshinaga Y."/>
            <person name="Zwiers L.-H."/>
            <person name="Turgeon B."/>
            <person name="Goodwin S."/>
            <person name="Spatafora J."/>
            <person name="Crous P."/>
            <person name="Grigoriev I."/>
        </authorList>
    </citation>
    <scope>NUCLEOTIDE SEQUENCE</scope>
    <source>
        <strain evidence="2">Tuck. ex Michener</strain>
    </source>
</reference>
<feature type="region of interest" description="Disordered" evidence="1">
    <location>
        <begin position="57"/>
        <end position="82"/>
    </location>
</feature>
<name>A0A6A6HIJ3_VIRVR</name>
<protein>
    <submittedName>
        <fullName evidence="2">Uncharacterized protein</fullName>
    </submittedName>
</protein>
<dbReference type="AlphaFoldDB" id="A0A6A6HIJ3"/>
<keyword evidence="3" id="KW-1185">Reference proteome</keyword>
<dbReference type="EMBL" id="ML991780">
    <property type="protein sequence ID" value="KAF2237353.1"/>
    <property type="molecule type" value="Genomic_DNA"/>
</dbReference>
<evidence type="ECO:0000313" key="3">
    <source>
        <dbReference type="Proteomes" id="UP000800092"/>
    </source>
</evidence>
<proteinExistence type="predicted"/>
<dbReference type="Proteomes" id="UP000800092">
    <property type="component" value="Unassembled WGS sequence"/>
</dbReference>
<evidence type="ECO:0000256" key="1">
    <source>
        <dbReference type="SAM" id="MobiDB-lite"/>
    </source>
</evidence>
<feature type="compositionally biased region" description="Low complexity" evidence="1">
    <location>
        <begin position="57"/>
        <end position="79"/>
    </location>
</feature>